<organism evidence="2 3">
    <name type="scientific">Pleurodeles waltl</name>
    <name type="common">Iberian ribbed newt</name>
    <dbReference type="NCBI Taxonomy" id="8319"/>
    <lineage>
        <taxon>Eukaryota</taxon>
        <taxon>Metazoa</taxon>
        <taxon>Chordata</taxon>
        <taxon>Craniata</taxon>
        <taxon>Vertebrata</taxon>
        <taxon>Euteleostomi</taxon>
        <taxon>Amphibia</taxon>
        <taxon>Batrachia</taxon>
        <taxon>Caudata</taxon>
        <taxon>Salamandroidea</taxon>
        <taxon>Salamandridae</taxon>
        <taxon>Pleurodelinae</taxon>
        <taxon>Pleurodeles</taxon>
    </lineage>
</organism>
<feature type="region of interest" description="Disordered" evidence="1">
    <location>
        <begin position="1"/>
        <end position="37"/>
    </location>
</feature>
<comment type="caution">
    <text evidence="2">The sequence shown here is derived from an EMBL/GenBank/DDBJ whole genome shotgun (WGS) entry which is preliminary data.</text>
</comment>
<feature type="compositionally biased region" description="Basic and acidic residues" evidence="1">
    <location>
        <begin position="72"/>
        <end position="88"/>
    </location>
</feature>
<reference evidence="2" key="1">
    <citation type="journal article" date="2022" name="bioRxiv">
        <title>Sequencing and chromosome-scale assembly of the giantPleurodeles waltlgenome.</title>
        <authorList>
            <person name="Brown T."/>
            <person name="Elewa A."/>
            <person name="Iarovenko S."/>
            <person name="Subramanian E."/>
            <person name="Araus A.J."/>
            <person name="Petzold A."/>
            <person name="Susuki M."/>
            <person name="Suzuki K.-i.T."/>
            <person name="Hayashi T."/>
            <person name="Toyoda A."/>
            <person name="Oliveira C."/>
            <person name="Osipova E."/>
            <person name="Leigh N.D."/>
            <person name="Simon A."/>
            <person name="Yun M.H."/>
        </authorList>
    </citation>
    <scope>NUCLEOTIDE SEQUENCE</scope>
    <source>
        <strain evidence="2">20211129_DDA</strain>
        <tissue evidence="2">Liver</tissue>
    </source>
</reference>
<evidence type="ECO:0000313" key="2">
    <source>
        <dbReference type="EMBL" id="KAJ1132322.1"/>
    </source>
</evidence>
<evidence type="ECO:0000256" key="1">
    <source>
        <dbReference type="SAM" id="MobiDB-lite"/>
    </source>
</evidence>
<accession>A0AAV7PYI7</accession>
<gene>
    <name evidence="2" type="ORF">NDU88_010646</name>
</gene>
<evidence type="ECO:0000313" key="3">
    <source>
        <dbReference type="Proteomes" id="UP001066276"/>
    </source>
</evidence>
<sequence>MCWCCHGQPGTGRRRSQSPRISELKGARRATWTSENAEKRGRWVAEKKKSVAEAGVCRTEGGWLKRTPGKSQGKDKGEDRTENVEAEKHDTVMCVPRLVWGTNKGGVAGRRSRN</sequence>
<dbReference type="AlphaFoldDB" id="A0AAV7PYI7"/>
<protein>
    <submittedName>
        <fullName evidence="2">Uncharacterized protein</fullName>
    </submittedName>
</protein>
<dbReference type="EMBL" id="JANPWB010000011">
    <property type="protein sequence ID" value="KAJ1132322.1"/>
    <property type="molecule type" value="Genomic_DNA"/>
</dbReference>
<name>A0AAV7PYI7_PLEWA</name>
<proteinExistence type="predicted"/>
<feature type="region of interest" description="Disordered" evidence="1">
    <location>
        <begin position="61"/>
        <end position="88"/>
    </location>
</feature>
<keyword evidence="3" id="KW-1185">Reference proteome</keyword>
<dbReference type="Proteomes" id="UP001066276">
    <property type="component" value="Chromosome 7"/>
</dbReference>